<evidence type="ECO:0000313" key="3">
    <source>
        <dbReference type="EMBL" id="GEP56733.1"/>
    </source>
</evidence>
<dbReference type="Pfam" id="PF07484">
    <property type="entry name" value="Collar"/>
    <property type="match status" value="1"/>
</dbReference>
<dbReference type="SUPFAM" id="SSF88874">
    <property type="entry name" value="Receptor-binding domain of short tail fibre protein gp12"/>
    <property type="match status" value="1"/>
</dbReference>
<evidence type="ECO:0000259" key="2">
    <source>
        <dbReference type="Pfam" id="PF07484"/>
    </source>
</evidence>
<feature type="domain" description="Phage tail collar" evidence="2">
    <location>
        <begin position="35"/>
        <end position="91"/>
    </location>
</feature>
<evidence type="ECO:0000256" key="1">
    <source>
        <dbReference type="SAM" id="MobiDB-lite"/>
    </source>
</evidence>
<gene>
    <name evidence="3" type="ORF">RSO01_38990</name>
</gene>
<dbReference type="AlphaFoldDB" id="A0A512NCR2"/>
<protein>
    <submittedName>
        <fullName evidence="3">Tail protein</fullName>
    </submittedName>
</protein>
<name>A0A512NCR2_9HYPH</name>
<reference evidence="3 4" key="1">
    <citation type="submission" date="2019-07" db="EMBL/GenBank/DDBJ databases">
        <title>Whole genome shotgun sequence of Reyranella soli NBRC 108950.</title>
        <authorList>
            <person name="Hosoyama A."/>
            <person name="Uohara A."/>
            <person name="Ohji S."/>
            <person name="Ichikawa N."/>
        </authorList>
    </citation>
    <scope>NUCLEOTIDE SEQUENCE [LARGE SCALE GENOMIC DNA]</scope>
    <source>
        <strain evidence="3 4">NBRC 108950</strain>
    </source>
</reference>
<comment type="caution">
    <text evidence="3">The sequence shown here is derived from an EMBL/GenBank/DDBJ whole genome shotgun (WGS) entry which is preliminary data.</text>
</comment>
<proteinExistence type="predicted"/>
<feature type="region of interest" description="Disordered" evidence="1">
    <location>
        <begin position="128"/>
        <end position="154"/>
    </location>
</feature>
<dbReference type="RefSeq" id="WP_246158578.1">
    <property type="nucleotide sequence ID" value="NZ_BKAJ01000069.1"/>
</dbReference>
<dbReference type="Gene3D" id="3.90.1340.10">
    <property type="entry name" value="Phage tail collar domain"/>
    <property type="match status" value="1"/>
</dbReference>
<sequence length="207" mass="20723">MSLPALPVTADTRSITERVNVLIRDYNSLLSVPPGCLMPYAGAAAPDGWLLCNGQAVSRTTYADLFLAIGTAYGPGNGSTTFNLPDLRGRVAAGKDDMGGSDAGRLTGGVANRTTLGGAGGAATHTLASGEMPSHNHGVTDPGHAHTTPAGNPTAIFTGRASWGDGNNLNVAGSNGATTGISIQNAGGGGAHNNTQPTLILNYVIAT</sequence>
<dbReference type="Proteomes" id="UP000321058">
    <property type="component" value="Unassembled WGS sequence"/>
</dbReference>
<dbReference type="InterPro" id="IPR011083">
    <property type="entry name" value="Phage_tail_collar_dom"/>
</dbReference>
<dbReference type="InterPro" id="IPR037053">
    <property type="entry name" value="Phage_tail_collar_dom_sf"/>
</dbReference>
<accession>A0A512NCR2</accession>
<keyword evidence="4" id="KW-1185">Reference proteome</keyword>
<evidence type="ECO:0000313" key="4">
    <source>
        <dbReference type="Proteomes" id="UP000321058"/>
    </source>
</evidence>
<organism evidence="3 4">
    <name type="scientific">Reyranella soli</name>
    <dbReference type="NCBI Taxonomy" id="1230389"/>
    <lineage>
        <taxon>Bacteria</taxon>
        <taxon>Pseudomonadati</taxon>
        <taxon>Pseudomonadota</taxon>
        <taxon>Alphaproteobacteria</taxon>
        <taxon>Hyphomicrobiales</taxon>
        <taxon>Reyranellaceae</taxon>
        <taxon>Reyranella</taxon>
    </lineage>
</organism>
<dbReference type="EMBL" id="BKAJ01000069">
    <property type="protein sequence ID" value="GEP56733.1"/>
    <property type="molecule type" value="Genomic_DNA"/>
</dbReference>